<dbReference type="PROSITE" id="PS00624">
    <property type="entry name" value="GMC_OXRED_2"/>
    <property type="match status" value="1"/>
</dbReference>
<dbReference type="InterPro" id="IPR000172">
    <property type="entry name" value="GMC_OxRdtase_N"/>
</dbReference>
<gene>
    <name evidence="4" type="ORF">DMN91_010530</name>
    <name evidence="3" type="ORF">X777_13349</name>
</gene>
<dbReference type="OMA" id="RFPWQPQ"/>
<evidence type="ECO:0000313" key="4">
    <source>
        <dbReference type="EMBL" id="RLU16462.1"/>
    </source>
</evidence>
<dbReference type="Pfam" id="PF00732">
    <property type="entry name" value="GMC_oxred_N"/>
    <property type="match status" value="1"/>
</dbReference>
<organism evidence="3 5">
    <name type="scientific">Ooceraea biroi</name>
    <name type="common">Clonal raider ant</name>
    <name type="synonym">Cerapachys biroi</name>
    <dbReference type="NCBI Taxonomy" id="2015173"/>
    <lineage>
        <taxon>Eukaryota</taxon>
        <taxon>Metazoa</taxon>
        <taxon>Ecdysozoa</taxon>
        <taxon>Arthropoda</taxon>
        <taxon>Hexapoda</taxon>
        <taxon>Insecta</taxon>
        <taxon>Pterygota</taxon>
        <taxon>Neoptera</taxon>
        <taxon>Endopterygota</taxon>
        <taxon>Hymenoptera</taxon>
        <taxon>Apocrita</taxon>
        <taxon>Aculeata</taxon>
        <taxon>Formicoidea</taxon>
        <taxon>Formicidae</taxon>
        <taxon>Dorylinae</taxon>
        <taxon>Ooceraea</taxon>
    </lineage>
</organism>
<dbReference type="SUPFAM" id="SSF54373">
    <property type="entry name" value="FAD-linked reductases, C-terminal domain"/>
    <property type="match status" value="1"/>
</dbReference>
<dbReference type="GO" id="GO:0016614">
    <property type="term" value="F:oxidoreductase activity, acting on CH-OH group of donors"/>
    <property type="evidence" value="ECO:0007669"/>
    <property type="project" value="InterPro"/>
</dbReference>
<dbReference type="EMBL" id="KK107078">
    <property type="protein sequence ID" value="EZA60260.1"/>
    <property type="molecule type" value="Genomic_DNA"/>
</dbReference>
<evidence type="ECO:0000313" key="6">
    <source>
        <dbReference type="Proteomes" id="UP000279307"/>
    </source>
</evidence>
<protein>
    <submittedName>
        <fullName evidence="3">Glucose dehydrogenase [acceptor]</fullName>
    </submittedName>
</protein>
<feature type="domain" description="Glucose-methanol-choline oxidoreductase N-terminal" evidence="2">
    <location>
        <begin position="323"/>
        <end position="337"/>
    </location>
</feature>
<dbReference type="PANTHER" id="PTHR11552">
    <property type="entry name" value="GLUCOSE-METHANOL-CHOLINE GMC OXIDOREDUCTASE"/>
    <property type="match status" value="1"/>
</dbReference>
<sequence>MSWRDWGMPQAPCTSPFVGGLSLTDVCNANSANLFLTMLNTLVAYSPVINDPCGHITPIKKPNLYYDFIVVGGGAGGSVVASRLSENPNWKVLLVEAGPDEPAGTQIPSNLQLYLNTDLDWKYKTTNETFACLRSNGSCSWPRGKNLGGCTSHHGMAYHRGHAKDYERWVKMGNVGWSWQEVLPFFFKSEDNKEIGRVRREDHGVGGPMTVERFPWQPKIAWDVIEGAKEVGLGTTADLVGPKITGFTVAQTISKNGVRLSTPRAFLWPVRHRKNLHIALNATATKVNTRKLGSKVKAEGITVLMNGRHYNVRAKKEVILAAGAINSPQLLLLSGIGPKKHLDSVGIRTVHDLPGVGENLHNHASFGVDFALNQANEDELNIDSANLYLYNQTGPLSSTGMAQLTGILVSNYTTPDDPDIQIFFAGYQAICNTGGRIEDLNTYENKETIRFTSVNIQTLSRGRITLASKDPLSHPIIWSNDLSQPQDREIIYQGLQHILKLSKSKAMKKYGLKMLLDTVPECKQYEKHLNYEYWDCQFRYNTRPENHQAGTCKMGPIADSMAVVDPSLKVHGVDGLRVADASIIPKMISGNPVAVINMIGERAAYFIKNNDQ</sequence>
<dbReference type="Proteomes" id="UP000053097">
    <property type="component" value="Unassembled WGS sequence"/>
</dbReference>
<dbReference type="InterPro" id="IPR007867">
    <property type="entry name" value="GMC_OxRtase_C"/>
</dbReference>
<evidence type="ECO:0000313" key="5">
    <source>
        <dbReference type="Proteomes" id="UP000053097"/>
    </source>
</evidence>
<reference evidence="3 5" key="1">
    <citation type="journal article" date="2014" name="Curr. Biol.">
        <title>The genome of the clonal raider ant Cerapachys biroi.</title>
        <authorList>
            <person name="Oxley P.R."/>
            <person name="Ji L."/>
            <person name="Fetter-Pruneda I."/>
            <person name="McKenzie S.K."/>
            <person name="Li C."/>
            <person name="Hu H."/>
            <person name="Zhang G."/>
            <person name="Kronauer D.J."/>
        </authorList>
    </citation>
    <scope>NUCLEOTIDE SEQUENCE [LARGE SCALE GENOMIC DNA]</scope>
</reference>
<proteinExistence type="inferred from homology"/>
<keyword evidence="5" id="KW-1185">Reference proteome</keyword>
<dbReference type="PANTHER" id="PTHR11552:SF217">
    <property type="entry name" value="GLUCOSE DEHYDROGENASE [FAD, QUINONE]"/>
    <property type="match status" value="1"/>
</dbReference>
<dbReference type="PIRSF" id="PIRSF000137">
    <property type="entry name" value="Alcohol_oxidase"/>
    <property type="match status" value="1"/>
</dbReference>
<reference evidence="4 6" key="2">
    <citation type="journal article" date="2018" name="Genome Res.">
        <title>The genomic architecture and molecular evolution of ant odorant receptors.</title>
        <authorList>
            <person name="McKenzie S.K."/>
            <person name="Kronauer D.J.C."/>
        </authorList>
    </citation>
    <scope>NUCLEOTIDE SEQUENCE [LARGE SCALE GENOMIC DNA]</scope>
    <source>
        <strain evidence="4">Clonal line C1</strain>
    </source>
</reference>
<dbReference type="STRING" id="2015173.A0A026WW10"/>
<reference evidence="4" key="3">
    <citation type="submission" date="2018-07" db="EMBL/GenBank/DDBJ databases">
        <authorList>
            <person name="Mckenzie S.K."/>
            <person name="Kronauer D.J.C."/>
        </authorList>
    </citation>
    <scope>NUCLEOTIDE SEQUENCE</scope>
    <source>
        <strain evidence="4">Clonal line C1</strain>
    </source>
</reference>
<dbReference type="EMBL" id="QOIP01000011">
    <property type="protein sequence ID" value="RLU16462.1"/>
    <property type="molecule type" value="Genomic_DNA"/>
</dbReference>
<dbReference type="SUPFAM" id="SSF51905">
    <property type="entry name" value="FAD/NAD(P)-binding domain"/>
    <property type="match status" value="1"/>
</dbReference>
<dbReference type="InterPro" id="IPR036188">
    <property type="entry name" value="FAD/NAD-bd_sf"/>
</dbReference>
<evidence type="ECO:0000313" key="3">
    <source>
        <dbReference type="EMBL" id="EZA60260.1"/>
    </source>
</evidence>
<dbReference type="InterPro" id="IPR012132">
    <property type="entry name" value="GMC_OxRdtase"/>
</dbReference>
<dbReference type="OrthoDB" id="269227at2759"/>
<dbReference type="GO" id="GO:0050660">
    <property type="term" value="F:flavin adenine dinucleotide binding"/>
    <property type="evidence" value="ECO:0007669"/>
    <property type="project" value="InterPro"/>
</dbReference>
<accession>A0A026WW10</accession>
<evidence type="ECO:0000256" key="1">
    <source>
        <dbReference type="ARBA" id="ARBA00010790"/>
    </source>
</evidence>
<dbReference type="AlphaFoldDB" id="A0A026WW10"/>
<name>A0A026WW10_OOCBI</name>
<dbReference type="Pfam" id="PF05199">
    <property type="entry name" value="GMC_oxred_C"/>
    <property type="match status" value="1"/>
</dbReference>
<dbReference type="Proteomes" id="UP000279307">
    <property type="component" value="Chromosome 11"/>
</dbReference>
<comment type="similarity">
    <text evidence="1">Belongs to the GMC oxidoreductase family.</text>
</comment>
<evidence type="ECO:0000259" key="2">
    <source>
        <dbReference type="PROSITE" id="PS00624"/>
    </source>
</evidence>
<dbReference type="Gene3D" id="3.50.50.60">
    <property type="entry name" value="FAD/NAD(P)-binding domain"/>
    <property type="match status" value="1"/>
</dbReference>
<dbReference type="Gene3D" id="3.30.560.10">
    <property type="entry name" value="Glucose Oxidase, domain 3"/>
    <property type="match status" value="1"/>
</dbReference>